<accession>A0A8K1FJX4</accession>
<sequence>MLWDPIDISQVHRLVFRHCSALDMPASLHLFSSLKSLKVFNSTISKWEALTSALTAASHPLLRSLQFVPTNFSAMELPTGLWPLDFPRQVTVIELCWTNVKALPPSVSARWPRQLRLAWEGCDLANVPAVLLEMEPTELSLARNPLTSVPASIFTLPALESLSLASTPLTSLPGNLTLSSAFQQLSIVESKMSDMRSWFDEDLLMRPQRSLLSENLALFAGQSPYCKEIARRDIKNGERIVCASTRDDISYPLGQEDAQSALTNANNWLLIVDLSKLASFIDSQEDISRNEL</sequence>
<dbReference type="AlphaFoldDB" id="A0A8K1FJX4"/>
<dbReference type="SUPFAM" id="SSF52058">
    <property type="entry name" value="L domain-like"/>
    <property type="match status" value="1"/>
</dbReference>
<dbReference type="OrthoDB" id="96297at2759"/>
<protein>
    <submittedName>
        <fullName evidence="1">Uncharacterized protein</fullName>
    </submittedName>
</protein>
<keyword evidence="2" id="KW-1185">Reference proteome</keyword>
<dbReference type="Gene3D" id="3.80.10.10">
    <property type="entry name" value="Ribonuclease Inhibitor"/>
    <property type="match status" value="1"/>
</dbReference>
<comment type="caution">
    <text evidence="1">The sequence shown here is derived from an EMBL/GenBank/DDBJ whole genome shotgun (WGS) entry which is preliminary data.</text>
</comment>
<organism evidence="1 2">
    <name type="scientific">Pythium oligandrum</name>
    <name type="common">Mycoparasitic fungus</name>
    <dbReference type="NCBI Taxonomy" id="41045"/>
    <lineage>
        <taxon>Eukaryota</taxon>
        <taxon>Sar</taxon>
        <taxon>Stramenopiles</taxon>
        <taxon>Oomycota</taxon>
        <taxon>Peronosporomycetes</taxon>
        <taxon>Pythiales</taxon>
        <taxon>Pythiaceae</taxon>
        <taxon>Pythium</taxon>
    </lineage>
</organism>
<reference evidence="1" key="1">
    <citation type="submission" date="2019-03" db="EMBL/GenBank/DDBJ databases">
        <title>Long read genome sequence of the mycoparasitic Pythium oligandrum ATCC 38472 isolated from sugarbeet rhizosphere.</title>
        <authorList>
            <person name="Gaulin E."/>
        </authorList>
    </citation>
    <scope>NUCLEOTIDE SEQUENCE</scope>
    <source>
        <strain evidence="1">ATCC 38472_TT</strain>
    </source>
</reference>
<dbReference type="EMBL" id="SPLM01000037">
    <property type="protein sequence ID" value="TMW65401.1"/>
    <property type="molecule type" value="Genomic_DNA"/>
</dbReference>
<dbReference type="Proteomes" id="UP000794436">
    <property type="component" value="Unassembled WGS sequence"/>
</dbReference>
<name>A0A8K1FJX4_PYTOL</name>
<proteinExistence type="predicted"/>
<gene>
    <name evidence="1" type="ORF">Poli38472_008043</name>
</gene>
<evidence type="ECO:0000313" key="1">
    <source>
        <dbReference type="EMBL" id="TMW65401.1"/>
    </source>
</evidence>
<dbReference type="InterPro" id="IPR032675">
    <property type="entry name" value="LRR_dom_sf"/>
</dbReference>
<evidence type="ECO:0000313" key="2">
    <source>
        <dbReference type="Proteomes" id="UP000794436"/>
    </source>
</evidence>